<dbReference type="InterPro" id="IPR023795">
    <property type="entry name" value="Serpin_CS"/>
</dbReference>
<dbReference type="Proteomes" id="UP000002217">
    <property type="component" value="Chromosome"/>
</dbReference>
<dbReference type="GO" id="GO:0004867">
    <property type="term" value="F:serine-type endopeptidase inhibitor activity"/>
    <property type="evidence" value="ECO:0007669"/>
    <property type="project" value="InterPro"/>
</dbReference>
<comment type="similarity">
    <text evidence="1">Belongs to the serpin family.</text>
</comment>
<dbReference type="PANTHER" id="PTHR11461">
    <property type="entry name" value="SERINE PROTEASE INHIBITOR, SERPIN"/>
    <property type="match status" value="1"/>
</dbReference>
<dbReference type="PROSITE" id="PS51257">
    <property type="entry name" value="PROKAR_LIPOPROTEIN"/>
    <property type="match status" value="1"/>
</dbReference>
<dbReference type="InterPro" id="IPR036186">
    <property type="entry name" value="Serpin_sf"/>
</dbReference>
<dbReference type="InterPro" id="IPR042185">
    <property type="entry name" value="Serpin_sf_2"/>
</dbReference>
<reference evidence="4 5" key="1">
    <citation type="journal article" date="2009" name="Stand. Genomic Sci.">
        <title>Complete genome sequence of Desulfotomaculum acetoxidans type strain (5575).</title>
        <authorList>
            <person name="Spring S."/>
            <person name="Lapidus A."/>
            <person name="Schroder M."/>
            <person name="Gleim D."/>
            <person name="Sims D."/>
            <person name="Meincke L."/>
            <person name="Glavina Del Rio T."/>
            <person name="Tice H."/>
            <person name="Copeland A."/>
            <person name="Cheng J.F."/>
            <person name="Lucas S."/>
            <person name="Chen F."/>
            <person name="Nolan M."/>
            <person name="Bruce D."/>
            <person name="Goodwin L."/>
            <person name="Pitluck S."/>
            <person name="Ivanova N."/>
            <person name="Mavromatis K."/>
            <person name="Mikhailova N."/>
            <person name="Pati A."/>
            <person name="Chen A."/>
            <person name="Palaniappan K."/>
            <person name="Land M."/>
            <person name="Hauser L."/>
            <person name="Chang Y.J."/>
            <person name="Jeffries C.D."/>
            <person name="Chain P."/>
            <person name="Saunders E."/>
            <person name="Brettin T."/>
            <person name="Detter J.C."/>
            <person name="Goker M."/>
            <person name="Bristow J."/>
            <person name="Eisen J.A."/>
            <person name="Markowitz V."/>
            <person name="Hugenholtz P."/>
            <person name="Kyrpides N.C."/>
            <person name="Klenk H.P."/>
            <person name="Han C."/>
        </authorList>
    </citation>
    <scope>NUCLEOTIDE SEQUENCE [LARGE SCALE GENOMIC DNA]</scope>
    <source>
        <strain evidence="5">ATCC 49208 / DSM 771 / VKM B-1644</strain>
    </source>
</reference>
<dbReference type="RefSeq" id="WP_015759636.1">
    <property type="nucleotide sequence ID" value="NC_013216.1"/>
</dbReference>
<dbReference type="eggNOG" id="COG4826">
    <property type="taxonomic scope" value="Bacteria"/>
</dbReference>
<sequence>MKRLIVMLLATVMLFGLTACSQPVKVTGTNLVAAPVYPKGIDFGDSDKQRELRENNPVNKDTVNAVNQFSYDTAAQLLKGSDTNGCYSPLSLYYALALAAAGAEDSTRDELLTLLGFEDADSLSKQCGNLYRLLYTDNKVSRLKIANSLWLADETDGQQISFKDSYIKNATEHFYTSIFTADFADENTGKAMGRWISENTNGTLAPEFKTNTEQIMSILNTVYFYDQWTDRFNAEKTKEDTFYLQSGPEVVCDFMNMNYWSHGFSKGNGYTRSSLGLKTSGSMIFILPDEGVAVADLLSSPQKLEKIFTQGEDKNGKVVWSVPKFKYGSSFDLVDTLKALGITSAFSLDSADFSALTNAPAFISGVKQETHISIDENGVEASAFTKIDYMGAAQPKDKAEMILNRPFIYGITAANGALLFVGICMNPAS</sequence>
<dbReference type="KEGG" id="dae:Dtox_4299"/>
<dbReference type="HOGENOM" id="CLU_023330_0_3_9"/>
<dbReference type="PANTHER" id="PTHR11461:SF211">
    <property type="entry name" value="GH10112P-RELATED"/>
    <property type="match status" value="1"/>
</dbReference>
<proteinExistence type="inferred from homology"/>
<dbReference type="Gene3D" id="2.30.39.10">
    <property type="entry name" value="Alpha-1-antitrypsin, domain 1"/>
    <property type="match status" value="1"/>
</dbReference>
<dbReference type="InterPro" id="IPR000215">
    <property type="entry name" value="Serpin_fam"/>
</dbReference>
<dbReference type="GO" id="GO:0005615">
    <property type="term" value="C:extracellular space"/>
    <property type="evidence" value="ECO:0007669"/>
    <property type="project" value="InterPro"/>
</dbReference>
<dbReference type="AlphaFoldDB" id="C8VZZ8"/>
<dbReference type="SMART" id="SM00093">
    <property type="entry name" value="SERPIN"/>
    <property type="match status" value="1"/>
</dbReference>
<dbReference type="EMBL" id="CP001720">
    <property type="protein sequence ID" value="ACV64966.1"/>
    <property type="molecule type" value="Genomic_DNA"/>
</dbReference>
<protein>
    <submittedName>
        <fullName evidence="4">Proteinase inhibitor I4 serpin</fullName>
    </submittedName>
</protein>
<dbReference type="InterPro" id="IPR023796">
    <property type="entry name" value="Serpin_dom"/>
</dbReference>
<evidence type="ECO:0000313" key="5">
    <source>
        <dbReference type="Proteomes" id="UP000002217"/>
    </source>
</evidence>
<dbReference type="Gene3D" id="3.30.497.10">
    <property type="entry name" value="Antithrombin, subunit I, domain 2"/>
    <property type="match status" value="1"/>
</dbReference>
<keyword evidence="2" id="KW-0732">Signal</keyword>
<evidence type="ECO:0000256" key="1">
    <source>
        <dbReference type="RuleBase" id="RU000411"/>
    </source>
</evidence>
<feature type="domain" description="Serpin" evidence="3">
    <location>
        <begin position="71"/>
        <end position="427"/>
    </location>
</feature>
<dbReference type="MEROPS" id="I04.075"/>
<feature type="signal peptide" evidence="2">
    <location>
        <begin position="1"/>
        <end position="21"/>
    </location>
</feature>
<dbReference type="STRING" id="485916.Dtox_4299"/>
<dbReference type="PROSITE" id="PS00284">
    <property type="entry name" value="SERPIN"/>
    <property type="match status" value="1"/>
</dbReference>
<name>C8VZZ8_DESAS</name>
<dbReference type="InterPro" id="IPR042178">
    <property type="entry name" value="Serpin_sf_1"/>
</dbReference>
<keyword evidence="5" id="KW-1185">Reference proteome</keyword>
<accession>C8VZZ8</accession>
<dbReference type="Pfam" id="PF00079">
    <property type="entry name" value="Serpin"/>
    <property type="match status" value="1"/>
</dbReference>
<feature type="chain" id="PRO_5002993306" evidence="2">
    <location>
        <begin position="22"/>
        <end position="429"/>
    </location>
</feature>
<organism evidence="4 5">
    <name type="scientific">Desulfofarcimen acetoxidans (strain ATCC 49208 / DSM 771 / KCTC 5769 / VKM B-1644 / 5575)</name>
    <name type="common">Desulfotomaculum acetoxidans</name>
    <dbReference type="NCBI Taxonomy" id="485916"/>
    <lineage>
        <taxon>Bacteria</taxon>
        <taxon>Bacillati</taxon>
        <taxon>Bacillota</taxon>
        <taxon>Clostridia</taxon>
        <taxon>Eubacteriales</taxon>
        <taxon>Peptococcaceae</taxon>
        <taxon>Desulfofarcimen</taxon>
    </lineage>
</organism>
<evidence type="ECO:0000313" key="4">
    <source>
        <dbReference type="EMBL" id="ACV64966.1"/>
    </source>
</evidence>
<dbReference type="OrthoDB" id="9764871at2"/>
<evidence type="ECO:0000256" key="2">
    <source>
        <dbReference type="SAM" id="SignalP"/>
    </source>
</evidence>
<gene>
    <name evidence="4" type="ordered locus">Dtox_4299</name>
</gene>
<evidence type="ECO:0000259" key="3">
    <source>
        <dbReference type="SMART" id="SM00093"/>
    </source>
</evidence>
<dbReference type="SUPFAM" id="SSF56574">
    <property type="entry name" value="Serpins"/>
    <property type="match status" value="1"/>
</dbReference>